<reference evidence="14" key="1">
    <citation type="journal article" date="2021" name="Nat. Commun.">
        <title>Genetic determinants of endophytism in the Arabidopsis root mycobiome.</title>
        <authorList>
            <person name="Mesny F."/>
            <person name="Miyauchi S."/>
            <person name="Thiergart T."/>
            <person name="Pickel B."/>
            <person name="Atanasova L."/>
            <person name="Karlsson M."/>
            <person name="Huettel B."/>
            <person name="Barry K.W."/>
            <person name="Haridas S."/>
            <person name="Chen C."/>
            <person name="Bauer D."/>
            <person name="Andreopoulos W."/>
            <person name="Pangilinan J."/>
            <person name="LaButti K."/>
            <person name="Riley R."/>
            <person name="Lipzen A."/>
            <person name="Clum A."/>
            <person name="Drula E."/>
            <person name="Henrissat B."/>
            <person name="Kohler A."/>
            <person name="Grigoriev I.V."/>
            <person name="Martin F.M."/>
            <person name="Hacquard S."/>
        </authorList>
    </citation>
    <scope>NUCLEOTIDE SEQUENCE</scope>
    <source>
        <strain evidence="14">MPI-CAGE-AT-0016</strain>
    </source>
</reference>
<evidence type="ECO:0000313" key="14">
    <source>
        <dbReference type="EMBL" id="KAH7375139.1"/>
    </source>
</evidence>
<dbReference type="GO" id="GO:0005634">
    <property type="term" value="C:nucleus"/>
    <property type="evidence" value="ECO:0007669"/>
    <property type="project" value="TreeGrafter"/>
</dbReference>
<dbReference type="Gene3D" id="3.30.56.70">
    <property type="entry name" value="N2,N2-dimethylguanosine tRNA methyltransferase, C-terminal domain"/>
    <property type="match status" value="1"/>
</dbReference>
<accession>A0A8K0X8A2</accession>
<evidence type="ECO:0000256" key="9">
    <source>
        <dbReference type="ARBA" id="ARBA00077143"/>
    </source>
</evidence>
<evidence type="ECO:0000256" key="11">
    <source>
        <dbReference type="ARBA" id="ARBA00083299"/>
    </source>
</evidence>
<dbReference type="EC" id="2.1.1.216" evidence="7"/>
<evidence type="ECO:0000256" key="7">
    <source>
        <dbReference type="ARBA" id="ARBA00039099"/>
    </source>
</evidence>
<evidence type="ECO:0000256" key="13">
    <source>
        <dbReference type="SAM" id="MobiDB-lite"/>
    </source>
</evidence>
<feature type="compositionally biased region" description="Basic and acidic residues" evidence="13">
    <location>
        <begin position="206"/>
        <end position="220"/>
    </location>
</feature>
<evidence type="ECO:0000256" key="4">
    <source>
        <dbReference type="ARBA" id="ARBA00022691"/>
    </source>
</evidence>
<dbReference type="Pfam" id="PF02005">
    <property type="entry name" value="TRM"/>
    <property type="match status" value="2"/>
</dbReference>
<dbReference type="FunFam" id="3.30.56.70:FF:000001">
    <property type="entry name" value="tRNA (guanine(26)-N(2))-dimethyltransferase"/>
    <property type="match status" value="1"/>
</dbReference>
<feature type="compositionally biased region" description="Acidic residues" evidence="13">
    <location>
        <begin position="688"/>
        <end position="700"/>
    </location>
</feature>
<feature type="region of interest" description="Disordered" evidence="13">
    <location>
        <begin position="650"/>
        <end position="679"/>
    </location>
</feature>
<keyword evidence="5 12" id="KW-0819">tRNA processing</keyword>
<keyword evidence="3 12" id="KW-0808">Transferase</keyword>
<evidence type="ECO:0000256" key="5">
    <source>
        <dbReference type="ARBA" id="ARBA00022694"/>
    </source>
</evidence>
<keyword evidence="2 12" id="KW-0489">Methyltransferase</keyword>
<sequence length="748" mass="82287">MFASQSLRTLLHSTARSNWRVSPTRLTPGSNIWSASQQYLVPAAPSVYRRHMTMASNGEKEATAAATGDEIFTYDGKDYKGVREGKATILVPASAVSSGKGGAAAVQQVFYNPIQQFNRDLSVLAIRAHGEELMEKRQEMLEKRKANPGGKRRDKKRRRQQGDEVTERPAKVQVSEGEDGAVQATETAQAPVDVNQEATEANEPTEAAKESETKETKEEAGPSETPPKFTILDALSASGLRALRYSHELPFVTSVTANDLTKSAAESIKLNAKHNGLEDKIQVTHDDAIAHMYRRIADDLSDRDARGKPGKKNKYNVIDLDPYGTASPFLDAAVQAVRDDGGLLCVTCTDASHWAGHCYAEKSFSLYGGVPIRGPHTHEVGLRIILQSIASAAARHGLHIEPVLSLSIDFYCRLWVRVRQNPSAISFLGGKTMLMYQCSGCSSWETQSLVRTKVASKKKGSGHFFKHGLAQAPPTDQNCRHCDSKMHIAGPMYGGPLHNADFVQRMLDLLPTADKAVYGTLPRIEGMLTTALEELLPGPEPQGDLDPKDVEMAKIDHYPFFVLPSFLAGTLNSQSIPEALFRGALSHLGYRATRSHCKPGSIKTDAPWDTIWFIMREYVRQKAPVRLDRVKPGSPAYKLLGLDKAEEGKAKAVETVEGETKNGEAQESKETAEKQPAVQEVEMKEVEAQEGEAQEGEEQLSSEAELRKTLVFNDALARLGRERGQRKLVRYQFNPEKNWGPMTRAAGK</sequence>
<keyword evidence="6 12" id="KW-0694">RNA-binding</keyword>
<dbReference type="PANTHER" id="PTHR10631:SF3">
    <property type="entry name" value="TRNA (GUANINE(26)-N(2))-DIMETHYLTRANSFERASE"/>
    <property type="match status" value="1"/>
</dbReference>
<gene>
    <name evidence="14" type="ORF">B0T11DRAFT_269791</name>
</gene>
<dbReference type="InterPro" id="IPR042296">
    <property type="entry name" value="tRNA_met_Trm1_C"/>
</dbReference>
<feature type="compositionally biased region" description="Basic residues" evidence="13">
    <location>
        <begin position="150"/>
        <end position="159"/>
    </location>
</feature>
<dbReference type="Proteomes" id="UP000813385">
    <property type="component" value="Unassembled WGS sequence"/>
</dbReference>
<evidence type="ECO:0000256" key="10">
    <source>
        <dbReference type="ARBA" id="ARBA00082896"/>
    </source>
</evidence>
<name>A0A8K0X8A2_9PEZI</name>
<organism evidence="14 15">
    <name type="scientific">Plectosphaerella cucumerina</name>
    <dbReference type="NCBI Taxonomy" id="40658"/>
    <lineage>
        <taxon>Eukaryota</taxon>
        <taxon>Fungi</taxon>
        <taxon>Dikarya</taxon>
        <taxon>Ascomycota</taxon>
        <taxon>Pezizomycotina</taxon>
        <taxon>Sordariomycetes</taxon>
        <taxon>Hypocreomycetidae</taxon>
        <taxon>Glomerellales</taxon>
        <taxon>Plectosphaerellaceae</taxon>
        <taxon>Plectosphaerella</taxon>
    </lineage>
</organism>
<evidence type="ECO:0000256" key="8">
    <source>
        <dbReference type="ARBA" id="ARBA00051897"/>
    </source>
</evidence>
<dbReference type="GO" id="GO:0002940">
    <property type="term" value="P:tRNA N2-guanine methylation"/>
    <property type="evidence" value="ECO:0007669"/>
    <property type="project" value="TreeGrafter"/>
</dbReference>
<keyword evidence="1 12" id="KW-0820">tRNA-binding</keyword>
<evidence type="ECO:0000256" key="12">
    <source>
        <dbReference type="PROSITE-ProRule" id="PRU00958"/>
    </source>
</evidence>
<dbReference type="EMBL" id="JAGPXD010000001">
    <property type="protein sequence ID" value="KAH7375139.1"/>
    <property type="molecule type" value="Genomic_DNA"/>
</dbReference>
<proteinExistence type="inferred from homology"/>
<dbReference type="Gene3D" id="3.40.50.150">
    <property type="entry name" value="Vaccinia Virus protein VP39"/>
    <property type="match status" value="1"/>
</dbReference>
<evidence type="ECO:0000256" key="2">
    <source>
        <dbReference type="ARBA" id="ARBA00022603"/>
    </source>
</evidence>
<feature type="region of interest" description="Disordered" evidence="13">
    <location>
        <begin position="141"/>
        <end position="229"/>
    </location>
</feature>
<dbReference type="AlphaFoldDB" id="A0A8K0X8A2"/>
<evidence type="ECO:0000256" key="6">
    <source>
        <dbReference type="ARBA" id="ARBA00022884"/>
    </source>
</evidence>
<feature type="region of interest" description="Disordered" evidence="13">
    <location>
        <begin position="685"/>
        <end position="704"/>
    </location>
</feature>
<dbReference type="OrthoDB" id="6349953at2759"/>
<evidence type="ECO:0000256" key="3">
    <source>
        <dbReference type="ARBA" id="ARBA00022679"/>
    </source>
</evidence>
<feature type="compositionally biased region" description="Basic and acidic residues" evidence="13">
    <location>
        <begin position="160"/>
        <end position="170"/>
    </location>
</feature>
<feature type="compositionally biased region" description="Basic and acidic residues" evidence="13">
    <location>
        <begin position="650"/>
        <end position="673"/>
    </location>
</feature>
<evidence type="ECO:0000313" key="15">
    <source>
        <dbReference type="Proteomes" id="UP000813385"/>
    </source>
</evidence>
<dbReference type="PANTHER" id="PTHR10631">
    <property type="entry name" value="N 2 ,N 2 -DIMETHYLGUANOSINE TRNA METHYLTRANSFERASE"/>
    <property type="match status" value="1"/>
</dbReference>
<dbReference type="SUPFAM" id="SSF53335">
    <property type="entry name" value="S-adenosyl-L-methionine-dependent methyltransferases"/>
    <property type="match status" value="1"/>
</dbReference>
<dbReference type="NCBIfam" id="TIGR00308">
    <property type="entry name" value="TRM1"/>
    <property type="match status" value="1"/>
</dbReference>
<keyword evidence="15" id="KW-1185">Reference proteome</keyword>
<dbReference type="PROSITE" id="PS51626">
    <property type="entry name" value="SAM_MT_TRM1"/>
    <property type="match status" value="1"/>
</dbReference>
<dbReference type="InterPro" id="IPR029063">
    <property type="entry name" value="SAM-dependent_MTases_sf"/>
</dbReference>
<dbReference type="GO" id="GO:0000049">
    <property type="term" value="F:tRNA binding"/>
    <property type="evidence" value="ECO:0007669"/>
    <property type="project" value="UniProtKB-UniRule"/>
</dbReference>
<comment type="catalytic activity">
    <reaction evidence="8">
        <text>guanosine(26) in tRNA + 2 S-adenosyl-L-methionine = N(2)-dimethylguanosine(26) in tRNA + 2 S-adenosyl-L-homocysteine + 2 H(+)</text>
        <dbReference type="Rhea" id="RHEA:43140"/>
        <dbReference type="Rhea" id="RHEA-COMP:10359"/>
        <dbReference type="Rhea" id="RHEA-COMP:10360"/>
        <dbReference type="ChEBI" id="CHEBI:15378"/>
        <dbReference type="ChEBI" id="CHEBI:57856"/>
        <dbReference type="ChEBI" id="CHEBI:59789"/>
        <dbReference type="ChEBI" id="CHEBI:74269"/>
        <dbReference type="ChEBI" id="CHEBI:74513"/>
        <dbReference type="EC" id="2.1.1.216"/>
    </reaction>
</comment>
<keyword evidence="4 12" id="KW-0949">S-adenosyl-L-methionine</keyword>
<comment type="caution">
    <text evidence="14">The sequence shown here is derived from an EMBL/GenBank/DDBJ whole genome shotgun (WGS) entry which is preliminary data.</text>
</comment>
<protein>
    <recommendedName>
        <fullName evidence="7">tRNA (guanine(26)-N(2))-dimethyltransferase</fullName>
        <ecNumber evidence="7">2.1.1.216</ecNumber>
    </recommendedName>
    <alternativeName>
        <fullName evidence="10">tRNA 2,2-dimethylguanosine-26 methyltransferase</fullName>
    </alternativeName>
    <alternativeName>
        <fullName evidence="9">tRNA(guanine-26,N(2)-N(2)) methyltransferase</fullName>
    </alternativeName>
    <alternativeName>
        <fullName evidence="11">tRNA(m(2,2)G26)dimethyltransferase</fullName>
    </alternativeName>
</protein>
<comment type="similarity">
    <text evidence="12">Belongs to the class I-like SAM-binding methyltransferase superfamily. Trm1 family.</text>
</comment>
<dbReference type="GO" id="GO:0160104">
    <property type="term" value="F:tRNA (guanine(26)-N2)-dimethyltransferase activity"/>
    <property type="evidence" value="ECO:0007669"/>
    <property type="project" value="UniProtKB-EC"/>
</dbReference>
<dbReference type="InterPro" id="IPR002905">
    <property type="entry name" value="Trm1"/>
</dbReference>
<evidence type="ECO:0000256" key="1">
    <source>
        <dbReference type="ARBA" id="ARBA00022555"/>
    </source>
</evidence>